<evidence type="ECO:0000313" key="3">
    <source>
        <dbReference type="Proteomes" id="UP000541444"/>
    </source>
</evidence>
<dbReference type="PROSITE" id="PS00331">
    <property type="entry name" value="MALIC_ENZYMES"/>
    <property type="match status" value="1"/>
</dbReference>
<dbReference type="GO" id="GO:0004471">
    <property type="term" value="F:malate dehydrogenase (decarboxylating) (NAD+) activity"/>
    <property type="evidence" value="ECO:0007669"/>
    <property type="project" value="TreeGrafter"/>
</dbReference>
<feature type="domain" description="Malic enzyme NAD-binding" evidence="1">
    <location>
        <begin position="22"/>
        <end position="247"/>
    </location>
</feature>
<dbReference type="InterPro" id="IPR036291">
    <property type="entry name" value="NAD(P)-bd_dom_sf"/>
</dbReference>
<dbReference type="Proteomes" id="UP000541444">
    <property type="component" value="Unassembled WGS sequence"/>
</dbReference>
<organism evidence="2 3">
    <name type="scientific">Kingdonia uniflora</name>
    <dbReference type="NCBI Taxonomy" id="39325"/>
    <lineage>
        <taxon>Eukaryota</taxon>
        <taxon>Viridiplantae</taxon>
        <taxon>Streptophyta</taxon>
        <taxon>Embryophyta</taxon>
        <taxon>Tracheophyta</taxon>
        <taxon>Spermatophyta</taxon>
        <taxon>Magnoliopsida</taxon>
        <taxon>Ranunculales</taxon>
        <taxon>Circaeasteraceae</taxon>
        <taxon>Kingdonia</taxon>
    </lineage>
</organism>
<dbReference type="SUPFAM" id="SSF51735">
    <property type="entry name" value="NAD(P)-binding Rossmann-fold domains"/>
    <property type="match status" value="1"/>
</dbReference>
<keyword evidence="3" id="KW-1185">Reference proteome</keyword>
<dbReference type="InterPro" id="IPR015884">
    <property type="entry name" value="Malic_enzyme_CS"/>
</dbReference>
<dbReference type="InterPro" id="IPR012302">
    <property type="entry name" value="Malic_NAD-bd"/>
</dbReference>
<dbReference type="InterPro" id="IPR001891">
    <property type="entry name" value="Malic_OxRdtase"/>
</dbReference>
<dbReference type="OrthoDB" id="5365701at2759"/>
<dbReference type="Gene3D" id="3.40.50.720">
    <property type="entry name" value="NAD(P)-binding Rossmann-like Domain"/>
    <property type="match status" value="2"/>
</dbReference>
<proteinExistence type="predicted"/>
<gene>
    <name evidence="2" type="ORF">GIB67_019250</name>
</gene>
<dbReference type="SMART" id="SM00919">
    <property type="entry name" value="Malic_M"/>
    <property type="match status" value="1"/>
</dbReference>
<dbReference type="EMBL" id="JACGCM010001165">
    <property type="protein sequence ID" value="KAF6160481.1"/>
    <property type="molecule type" value="Genomic_DNA"/>
</dbReference>
<name>A0A7J7MZV9_9MAGN</name>
<dbReference type="GO" id="GO:0051287">
    <property type="term" value="F:NAD binding"/>
    <property type="evidence" value="ECO:0007669"/>
    <property type="project" value="InterPro"/>
</dbReference>
<protein>
    <recommendedName>
        <fullName evidence="1">Malic enzyme NAD-binding domain-containing protein</fullName>
    </recommendedName>
</protein>
<comment type="caution">
    <text evidence="2">The sequence shown here is derived from an EMBL/GenBank/DDBJ whole genome shotgun (WGS) entry which is preliminary data.</text>
</comment>
<evidence type="ECO:0000259" key="1">
    <source>
        <dbReference type="SMART" id="SM00919"/>
    </source>
</evidence>
<dbReference type="PRINTS" id="PR00072">
    <property type="entry name" value="MALOXRDTASE"/>
</dbReference>
<dbReference type="GO" id="GO:0006108">
    <property type="term" value="P:malate metabolic process"/>
    <property type="evidence" value="ECO:0007669"/>
    <property type="project" value="TreeGrafter"/>
</dbReference>
<dbReference type="AlphaFoldDB" id="A0A7J7MZV9"/>
<dbReference type="GO" id="GO:0005739">
    <property type="term" value="C:mitochondrion"/>
    <property type="evidence" value="ECO:0007669"/>
    <property type="project" value="TreeGrafter"/>
</dbReference>
<reference evidence="2 3" key="1">
    <citation type="journal article" date="2020" name="IScience">
        <title>Genome Sequencing of the Endangered Kingdonia uniflora (Circaeasteraceae, Ranunculales) Reveals Potential Mechanisms of Evolutionary Specialization.</title>
        <authorList>
            <person name="Sun Y."/>
            <person name="Deng T."/>
            <person name="Zhang A."/>
            <person name="Moore M.J."/>
            <person name="Landis J.B."/>
            <person name="Lin N."/>
            <person name="Zhang H."/>
            <person name="Zhang X."/>
            <person name="Huang J."/>
            <person name="Zhang X."/>
            <person name="Sun H."/>
            <person name="Wang H."/>
        </authorList>
    </citation>
    <scope>NUCLEOTIDE SEQUENCE [LARGE SCALE GENOMIC DNA]</scope>
    <source>
        <strain evidence="2">TB1705</strain>
        <tissue evidence="2">Leaf</tissue>
    </source>
</reference>
<dbReference type="PANTHER" id="PTHR23406">
    <property type="entry name" value="MALIC ENZYME-RELATED"/>
    <property type="match status" value="1"/>
</dbReference>
<dbReference type="PANTHER" id="PTHR23406:SF73">
    <property type="entry name" value="NAD-DEPENDENT MALIC ENZYME 2, MITOCHONDRIAL"/>
    <property type="match status" value="1"/>
</dbReference>
<accession>A0A7J7MZV9</accession>
<evidence type="ECO:0000313" key="2">
    <source>
        <dbReference type="EMBL" id="KAF6160481.1"/>
    </source>
</evidence>
<dbReference type="Pfam" id="PF03949">
    <property type="entry name" value="Malic_M"/>
    <property type="match status" value="2"/>
</dbReference>
<sequence length="267" mass="28749">MKWAFETLQRYCKKFCMFNDDIQGTAGVALAGLLGAARAQGRPLSDFIKQKIVVVGARRFSAGIGVLSMAKQAVSRMTGDNEVTGNNPFWLLEKDGLVTKARNDIELSAAPFARGFGPGEIEGLREGANLLEVVKKVKPHVLQGLSGVGWSWLYLFCGAECTAADAFKHARENIVFASGSPFGDVNLGNGKVGHANQANNMYLFPGIGLGALFSGAHYISDGMLQLIAECIWHITTKVGVVVVREAIVEERAEGHGDSVIHNMIEKL</sequence>